<dbReference type="EMBL" id="QGKW02002228">
    <property type="protein sequence ID" value="KAF2538258.1"/>
    <property type="molecule type" value="Genomic_DNA"/>
</dbReference>
<evidence type="ECO:0000256" key="6">
    <source>
        <dbReference type="ARBA" id="ARBA00023163"/>
    </source>
</evidence>
<dbReference type="GO" id="GO:0046983">
    <property type="term" value="F:protein dimerization activity"/>
    <property type="evidence" value="ECO:0007669"/>
    <property type="project" value="InterPro"/>
</dbReference>
<proteinExistence type="inferred from homology"/>
<evidence type="ECO:0000313" key="11">
    <source>
        <dbReference type="Proteomes" id="UP000712281"/>
    </source>
</evidence>
<dbReference type="InterPro" id="IPR036638">
    <property type="entry name" value="HLH_DNA-bd_sf"/>
</dbReference>
<comment type="similarity">
    <text evidence="2">Belongs to the importin beta family.</text>
</comment>
<dbReference type="GO" id="GO:0005737">
    <property type="term" value="C:cytoplasm"/>
    <property type="evidence" value="ECO:0007669"/>
    <property type="project" value="TreeGrafter"/>
</dbReference>
<sequence>MDPPLVNDSSFSPANPSSYTLSEIWPFPVNDAVRSGLRLAVNSTPSDKDVSTAAAAAAAAEESTVTDLTAGWGGRKARALNSEEDESSKMVSLSSSGNEVVRFVRFCDDLNVIVRIDLVESVTKKDSGDKKRKLCGSESGNGDGSMKPEGETSSGGGSKATEQKNKPEPPKDYIHVRARRGQATDRHSLAERARREKISEKMTALQDIIPGCNKVLDEEDVKAIGRLFADVGDSYVELIATGSDESMVIVHALLEVTSHPEFDIASMTFNFWHSLQLTLTKRDSYSSLGSEASIEAERNRRQHIFRPAYESLVSLVGFRVQYPEDYQGLSYEDLKEFKQTRYAVADVLIDAALILGGDTTLKILYMKLLEANAQTGNNFQEWRPAEAILFCIWAISNYVSVVEAEVMPQVMALLQNLPQQAQLLQTACLLVGAYSKWLNAAPASVSILPSIIRILMSGMGTSEDCAAAAALAFRHICDDCRKNLCGYFEDLYTIYCMAINGGSGYKVSAEDSLNLVEALGMVVTELPLDQARSALEKLCFSVASPLEEAAKEDLEKKHARELTVHIDRFAFLFRYVNHPEAVAAEINKHWAIFRVIFD</sequence>
<reference evidence="10" key="1">
    <citation type="submission" date="2019-12" db="EMBL/GenBank/DDBJ databases">
        <title>Genome sequencing and annotation of Brassica cretica.</title>
        <authorList>
            <person name="Studholme D.J."/>
            <person name="Sarris P.F."/>
        </authorList>
    </citation>
    <scope>NUCLEOTIDE SEQUENCE</scope>
    <source>
        <strain evidence="10">PFS-001/15</strain>
        <tissue evidence="10">Leaf</tissue>
    </source>
</reference>
<keyword evidence="7" id="KW-0539">Nucleus</keyword>
<evidence type="ECO:0000256" key="3">
    <source>
        <dbReference type="ARBA" id="ARBA00022448"/>
    </source>
</evidence>
<feature type="region of interest" description="Disordered" evidence="8">
    <location>
        <begin position="1"/>
        <end position="21"/>
    </location>
</feature>
<evidence type="ECO:0000256" key="1">
    <source>
        <dbReference type="ARBA" id="ARBA00004123"/>
    </source>
</evidence>
<dbReference type="InterPro" id="IPR011598">
    <property type="entry name" value="bHLH_dom"/>
</dbReference>
<accession>A0A8S9G223</accession>
<protein>
    <recommendedName>
        <fullName evidence="9">BHLH domain-containing protein</fullName>
    </recommendedName>
</protein>
<evidence type="ECO:0000256" key="2">
    <source>
        <dbReference type="ARBA" id="ARBA00007991"/>
    </source>
</evidence>
<dbReference type="GO" id="GO:0005634">
    <property type="term" value="C:nucleus"/>
    <property type="evidence" value="ECO:0007669"/>
    <property type="project" value="UniProtKB-SubCell"/>
</dbReference>
<name>A0A8S9G223_BRACR</name>
<dbReference type="InterPro" id="IPR051345">
    <property type="entry name" value="Importin_beta-like_NTR"/>
</dbReference>
<dbReference type="InterPro" id="IPR016024">
    <property type="entry name" value="ARM-type_fold"/>
</dbReference>
<feature type="region of interest" description="Disordered" evidence="8">
    <location>
        <begin position="127"/>
        <end position="194"/>
    </location>
</feature>
<dbReference type="Proteomes" id="UP000712281">
    <property type="component" value="Unassembled WGS sequence"/>
</dbReference>
<gene>
    <name evidence="10" type="ORF">F2Q68_00018959</name>
</gene>
<dbReference type="SUPFAM" id="SSF47459">
    <property type="entry name" value="HLH, helix-loop-helix DNA-binding domain"/>
    <property type="match status" value="1"/>
</dbReference>
<keyword evidence="5" id="KW-0805">Transcription regulation</keyword>
<evidence type="ECO:0000256" key="7">
    <source>
        <dbReference type="ARBA" id="ARBA00023242"/>
    </source>
</evidence>
<dbReference type="PANTHER" id="PTHR12363:SF33">
    <property type="entry name" value="IMPORTIN-13"/>
    <property type="match status" value="1"/>
</dbReference>
<keyword evidence="6" id="KW-0804">Transcription</keyword>
<dbReference type="PROSITE" id="PS50888">
    <property type="entry name" value="BHLH"/>
    <property type="match status" value="1"/>
</dbReference>
<evidence type="ECO:0000313" key="10">
    <source>
        <dbReference type="EMBL" id="KAF2538258.1"/>
    </source>
</evidence>
<evidence type="ECO:0000256" key="5">
    <source>
        <dbReference type="ARBA" id="ARBA00023015"/>
    </source>
</evidence>
<dbReference type="GO" id="GO:0006606">
    <property type="term" value="P:protein import into nucleus"/>
    <property type="evidence" value="ECO:0007669"/>
    <property type="project" value="TreeGrafter"/>
</dbReference>
<evidence type="ECO:0000259" key="9">
    <source>
        <dbReference type="PROSITE" id="PS50888"/>
    </source>
</evidence>
<evidence type="ECO:0000256" key="4">
    <source>
        <dbReference type="ARBA" id="ARBA00022927"/>
    </source>
</evidence>
<organism evidence="10 11">
    <name type="scientific">Brassica cretica</name>
    <name type="common">Mustard</name>
    <dbReference type="NCBI Taxonomy" id="69181"/>
    <lineage>
        <taxon>Eukaryota</taxon>
        <taxon>Viridiplantae</taxon>
        <taxon>Streptophyta</taxon>
        <taxon>Embryophyta</taxon>
        <taxon>Tracheophyta</taxon>
        <taxon>Spermatophyta</taxon>
        <taxon>Magnoliopsida</taxon>
        <taxon>eudicotyledons</taxon>
        <taxon>Gunneridae</taxon>
        <taxon>Pentapetalae</taxon>
        <taxon>rosids</taxon>
        <taxon>malvids</taxon>
        <taxon>Brassicales</taxon>
        <taxon>Brassicaceae</taxon>
        <taxon>Brassiceae</taxon>
        <taxon>Brassica</taxon>
    </lineage>
</organism>
<keyword evidence="4" id="KW-0653">Protein transport</keyword>
<dbReference type="Gene3D" id="1.25.10.10">
    <property type="entry name" value="Leucine-rich Repeat Variant"/>
    <property type="match status" value="1"/>
</dbReference>
<feature type="non-terminal residue" evidence="10">
    <location>
        <position position="1"/>
    </location>
</feature>
<keyword evidence="3" id="KW-0813">Transport</keyword>
<dbReference type="InterPro" id="IPR011989">
    <property type="entry name" value="ARM-like"/>
</dbReference>
<dbReference type="SUPFAM" id="SSF48371">
    <property type="entry name" value="ARM repeat"/>
    <property type="match status" value="1"/>
</dbReference>
<comment type="caution">
    <text evidence="10">The sequence shown here is derived from an EMBL/GenBank/DDBJ whole genome shotgun (WGS) entry which is preliminary data.</text>
</comment>
<feature type="domain" description="BHLH" evidence="9">
    <location>
        <begin position="182"/>
        <end position="235"/>
    </location>
</feature>
<dbReference type="PANTHER" id="PTHR12363">
    <property type="entry name" value="TRANSPORTIN 3 AND IMPORTIN 13"/>
    <property type="match status" value="1"/>
</dbReference>
<feature type="compositionally biased region" description="Polar residues" evidence="8">
    <location>
        <begin position="7"/>
        <end position="21"/>
    </location>
</feature>
<feature type="compositionally biased region" description="Basic and acidic residues" evidence="8">
    <location>
        <begin position="182"/>
        <end position="194"/>
    </location>
</feature>
<comment type="subcellular location">
    <subcellularLocation>
        <location evidence="1">Nucleus</location>
    </subcellularLocation>
</comment>
<dbReference type="InterPro" id="IPR057942">
    <property type="entry name" value="TPR_TNPO3_IPO13_3rd"/>
</dbReference>
<feature type="compositionally biased region" description="Basic and acidic residues" evidence="8">
    <location>
        <begin position="161"/>
        <end position="175"/>
    </location>
</feature>
<dbReference type="AlphaFoldDB" id="A0A8S9G223"/>
<evidence type="ECO:0000256" key="8">
    <source>
        <dbReference type="SAM" id="MobiDB-lite"/>
    </source>
</evidence>
<dbReference type="InterPro" id="IPR057941">
    <property type="entry name" value="TPR_TNPO3_IPO13_2nd"/>
</dbReference>
<dbReference type="Pfam" id="PF24138">
    <property type="entry name" value="TPR_TNPO3_IPO13_2nd"/>
    <property type="match status" value="1"/>
</dbReference>
<dbReference type="Pfam" id="PF24140">
    <property type="entry name" value="TPR_TNPO3_IPO13_3rd"/>
    <property type="match status" value="1"/>
</dbReference>